<dbReference type="AlphaFoldDB" id="A0A3S0Q3W4"/>
<dbReference type="Pfam" id="PF00583">
    <property type="entry name" value="Acetyltransf_1"/>
    <property type="match status" value="1"/>
</dbReference>
<evidence type="ECO:0000313" key="2">
    <source>
        <dbReference type="EMBL" id="RTZ18042.1"/>
    </source>
</evidence>
<name>A0A3S0Q3W4_9VIBR</name>
<dbReference type="InterPro" id="IPR016181">
    <property type="entry name" value="Acyl_CoA_acyltransferase"/>
</dbReference>
<protein>
    <submittedName>
        <fullName evidence="2">GNAT family N-acetyltransferase</fullName>
    </submittedName>
</protein>
<dbReference type="CDD" id="cd04301">
    <property type="entry name" value="NAT_SF"/>
    <property type="match status" value="1"/>
</dbReference>
<keyword evidence="2" id="KW-0808">Transferase</keyword>
<dbReference type="GO" id="GO:0016747">
    <property type="term" value="F:acyltransferase activity, transferring groups other than amino-acyl groups"/>
    <property type="evidence" value="ECO:0007669"/>
    <property type="project" value="InterPro"/>
</dbReference>
<evidence type="ECO:0000313" key="3">
    <source>
        <dbReference type="Proteomes" id="UP000268973"/>
    </source>
</evidence>
<dbReference type="EMBL" id="RXZH01000001">
    <property type="protein sequence ID" value="RTZ18042.1"/>
    <property type="molecule type" value="Genomic_DNA"/>
</dbReference>
<feature type="domain" description="N-acetyltransferase" evidence="1">
    <location>
        <begin position="3"/>
        <end position="139"/>
    </location>
</feature>
<evidence type="ECO:0000259" key="1">
    <source>
        <dbReference type="PROSITE" id="PS51186"/>
    </source>
</evidence>
<accession>A0A3S0Q3W4</accession>
<sequence length="139" mass="15739">MNVQFVLNPPKNIKDVIYQGLKSFNLKNLPDEECHSLACYAEDENGDFVGGLTGELFTTSLFVEFLWLDESKRKSGTGSLLMSKLEQEALKRGVTALYLDTYTFQAEGFYLKLGFKEVGRYTDFPSKGIDKIFLQKSLV</sequence>
<dbReference type="InterPro" id="IPR000182">
    <property type="entry name" value="GNAT_dom"/>
</dbReference>
<dbReference type="PROSITE" id="PS51186">
    <property type="entry name" value="GNAT"/>
    <property type="match status" value="1"/>
</dbReference>
<proteinExistence type="predicted"/>
<comment type="caution">
    <text evidence="2">The sequence shown here is derived from an EMBL/GenBank/DDBJ whole genome shotgun (WGS) entry which is preliminary data.</text>
</comment>
<gene>
    <name evidence="2" type="ORF">EJ063_04435</name>
</gene>
<dbReference type="Proteomes" id="UP000268973">
    <property type="component" value="Unassembled WGS sequence"/>
</dbReference>
<reference evidence="2 3" key="1">
    <citation type="submission" date="2018-12" db="EMBL/GenBank/DDBJ databases">
        <title>Vibrio sp. isolated from China Sea.</title>
        <authorList>
            <person name="Li Y."/>
        </authorList>
    </citation>
    <scope>NUCLEOTIDE SEQUENCE [LARGE SCALE GENOMIC DNA]</scope>
    <source>
        <strain evidence="2 3">BEI207</strain>
    </source>
</reference>
<dbReference type="SUPFAM" id="SSF55729">
    <property type="entry name" value="Acyl-CoA N-acyltransferases (Nat)"/>
    <property type="match status" value="1"/>
</dbReference>
<dbReference type="RefSeq" id="WP_126572789.1">
    <property type="nucleotide sequence ID" value="NZ_RXZH01000001.1"/>
</dbReference>
<keyword evidence="3" id="KW-1185">Reference proteome</keyword>
<dbReference type="OrthoDB" id="9787920at2"/>
<organism evidence="2 3">
    <name type="scientific">Vibrio aquaticus</name>
    <dbReference type="NCBI Taxonomy" id="2496559"/>
    <lineage>
        <taxon>Bacteria</taxon>
        <taxon>Pseudomonadati</taxon>
        <taxon>Pseudomonadota</taxon>
        <taxon>Gammaproteobacteria</taxon>
        <taxon>Vibrionales</taxon>
        <taxon>Vibrionaceae</taxon>
        <taxon>Vibrio</taxon>
    </lineage>
</organism>
<dbReference type="Gene3D" id="3.40.630.30">
    <property type="match status" value="1"/>
</dbReference>